<keyword evidence="2" id="KW-1133">Transmembrane helix</keyword>
<dbReference type="InterPro" id="IPR019051">
    <property type="entry name" value="Trp_biosyn_TM_oprn/chp"/>
</dbReference>
<keyword evidence="2" id="KW-0472">Membrane</keyword>
<proteinExistence type="predicted"/>
<evidence type="ECO:0000256" key="2">
    <source>
        <dbReference type="SAM" id="Phobius"/>
    </source>
</evidence>
<dbReference type="EMBL" id="JANLCM010000002">
    <property type="protein sequence ID" value="MCS5719483.1"/>
    <property type="molecule type" value="Genomic_DNA"/>
</dbReference>
<feature type="transmembrane region" description="Helical" evidence="2">
    <location>
        <begin position="80"/>
        <end position="101"/>
    </location>
</feature>
<name>A0ABT2GTH6_9MICO</name>
<feature type="transmembrane region" description="Helical" evidence="2">
    <location>
        <begin position="164"/>
        <end position="186"/>
    </location>
</feature>
<evidence type="ECO:0000313" key="4">
    <source>
        <dbReference type="Proteomes" id="UP001165584"/>
    </source>
</evidence>
<keyword evidence="4" id="KW-1185">Reference proteome</keyword>
<evidence type="ECO:0000313" key="3">
    <source>
        <dbReference type="EMBL" id="MCS5719483.1"/>
    </source>
</evidence>
<comment type="caution">
    <text evidence="3">The sequence shown here is derived from an EMBL/GenBank/DDBJ whole genome shotgun (WGS) entry which is preliminary data.</text>
</comment>
<organism evidence="3 4">
    <name type="scientific">Herbiconiux aconitum</name>
    <dbReference type="NCBI Taxonomy" id="2970913"/>
    <lineage>
        <taxon>Bacteria</taxon>
        <taxon>Bacillati</taxon>
        <taxon>Actinomycetota</taxon>
        <taxon>Actinomycetes</taxon>
        <taxon>Micrococcales</taxon>
        <taxon>Microbacteriaceae</taxon>
        <taxon>Herbiconiux</taxon>
    </lineage>
</organism>
<dbReference type="RefSeq" id="WP_259508974.1">
    <property type="nucleotide sequence ID" value="NZ_JANLCM010000002.1"/>
</dbReference>
<dbReference type="Pfam" id="PF09534">
    <property type="entry name" value="Trp_oprn_chp"/>
    <property type="match status" value="1"/>
</dbReference>
<evidence type="ECO:0000256" key="1">
    <source>
        <dbReference type="SAM" id="MobiDB-lite"/>
    </source>
</evidence>
<feature type="compositionally biased region" description="Low complexity" evidence="1">
    <location>
        <begin position="1"/>
        <end position="24"/>
    </location>
</feature>
<feature type="region of interest" description="Disordered" evidence="1">
    <location>
        <begin position="1"/>
        <end position="28"/>
    </location>
</feature>
<feature type="transmembrane region" description="Helical" evidence="2">
    <location>
        <begin position="108"/>
        <end position="129"/>
    </location>
</feature>
<sequence length="264" mass="26156">MSTDAPGATSGDTGAAGASGGTDPARADTVRSGRRLKALAILAVLGLSALTFLAWSQSWGTLTIVAGTTSAATLDVPGSVAAPALSALALAGIALAGALAIAGPIIRIVLGALEVLLGASVLASAVGAVTDPVAAGASVVTTSTGVAGTQSVRDLVTVSTTTPWAAVTVALGALMIVAGVFVIVTVRRWPQASRKYQAVAFEGADGQRSADPADFFDDEPVDSTETRADAPSAPPTSTRPPATTARDAAVDDWDNLTHGTDPTR</sequence>
<feature type="region of interest" description="Disordered" evidence="1">
    <location>
        <begin position="207"/>
        <end position="264"/>
    </location>
</feature>
<reference evidence="3" key="1">
    <citation type="submission" date="2022-08" db="EMBL/GenBank/DDBJ databases">
        <authorList>
            <person name="Deng Y."/>
            <person name="Han X.-F."/>
            <person name="Zhang Y.-Q."/>
        </authorList>
    </citation>
    <scope>NUCLEOTIDE SEQUENCE</scope>
    <source>
        <strain evidence="3">CPCC 205763</strain>
    </source>
</reference>
<feature type="transmembrane region" description="Helical" evidence="2">
    <location>
        <begin position="36"/>
        <end position="55"/>
    </location>
</feature>
<gene>
    <name evidence="3" type="ORF">N1027_15200</name>
</gene>
<keyword evidence="2" id="KW-0812">Transmembrane</keyword>
<protein>
    <submittedName>
        <fullName evidence="3">Trp biosynthesis-associated membrane protein</fullName>
    </submittedName>
</protein>
<dbReference type="Proteomes" id="UP001165584">
    <property type="component" value="Unassembled WGS sequence"/>
</dbReference>
<accession>A0ABT2GTH6</accession>